<keyword evidence="9" id="KW-0406">Ion transport</keyword>
<evidence type="ECO:0000256" key="6">
    <source>
        <dbReference type="ARBA" id="ARBA00022741"/>
    </source>
</evidence>
<feature type="compositionally biased region" description="Polar residues" evidence="13">
    <location>
        <begin position="40"/>
        <end position="55"/>
    </location>
</feature>
<feature type="region of interest" description="Disordered" evidence="13">
    <location>
        <begin position="40"/>
        <end position="63"/>
    </location>
</feature>
<dbReference type="InterPro" id="IPR036121">
    <property type="entry name" value="ATPase_F1/V1/A1_a/bsu_N_sf"/>
</dbReference>
<dbReference type="InterPro" id="IPR004100">
    <property type="entry name" value="ATPase_F1/V1/A1_a/bsu_N"/>
</dbReference>
<dbReference type="AlphaFoldDB" id="A0A7J0DE44"/>
<dbReference type="GO" id="GO:0043531">
    <property type="term" value="F:ADP binding"/>
    <property type="evidence" value="ECO:0007669"/>
    <property type="project" value="TreeGrafter"/>
</dbReference>
<evidence type="ECO:0000256" key="11">
    <source>
        <dbReference type="ARBA" id="ARBA00023196"/>
    </source>
</evidence>
<organism evidence="17 18">
    <name type="scientific">Actinidia rufa</name>
    <dbReference type="NCBI Taxonomy" id="165716"/>
    <lineage>
        <taxon>Eukaryota</taxon>
        <taxon>Viridiplantae</taxon>
        <taxon>Streptophyta</taxon>
        <taxon>Embryophyta</taxon>
        <taxon>Tracheophyta</taxon>
        <taxon>Spermatophyta</taxon>
        <taxon>Magnoliopsida</taxon>
        <taxon>eudicotyledons</taxon>
        <taxon>Gunneridae</taxon>
        <taxon>Pentapetalae</taxon>
        <taxon>asterids</taxon>
        <taxon>Ericales</taxon>
        <taxon>Actinidiaceae</taxon>
        <taxon>Actinidia</taxon>
    </lineage>
</organism>
<dbReference type="InterPro" id="IPR033732">
    <property type="entry name" value="ATP_synth_F1_a_nt-bd_dom"/>
</dbReference>
<dbReference type="SUPFAM" id="SSF52540">
    <property type="entry name" value="P-loop containing nucleoside triphosphate hydrolases"/>
    <property type="match status" value="1"/>
</dbReference>
<dbReference type="CDD" id="cd18116">
    <property type="entry name" value="ATP-synt_F1_alpha_N"/>
    <property type="match status" value="1"/>
</dbReference>
<keyword evidence="10" id="KW-0472">Membrane</keyword>
<proteinExistence type="inferred from homology"/>
<dbReference type="PANTHER" id="PTHR48082:SF2">
    <property type="entry name" value="ATP SYNTHASE SUBUNIT ALPHA, MITOCHONDRIAL"/>
    <property type="match status" value="1"/>
</dbReference>
<dbReference type="CDD" id="cd01132">
    <property type="entry name" value="F1-ATPase_alpha_CD"/>
    <property type="match status" value="1"/>
</dbReference>
<dbReference type="Gene3D" id="3.40.50.300">
    <property type="entry name" value="P-loop containing nucleotide triphosphate hydrolases"/>
    <property type="match status" value="1"/>
</dbReference>
<keyword evidence="6" id="KW-0547">Nucleotide-binding</keyword>
<evidence type="ECO:0000256" key="10">
    <source>
        <dbReference type="ARBA" id="ARBA00023136"/>
    </source>
</evidence>
<feature type="domain" description="ATPase F1/V1/A1 complex alpha/beta subunit nucleotide-binding" evidence="14">
    <location>
        <begin position="561"/>
        <end position="663"/>
    </location>
</feature>
<evidence type="ECO:0000256" key="9">
    <source>
        <dbReference type="ARBA" id="ARBA00023065"/>
    </source>
</evidence>
<dbReference type="FunFam" id="2.40.30.20:FF:000001">
    <property type="entry name" value="ATP synthase subunit alpha"/>
    <property type="match status" value="1"/>
</dbReference>
<dbReference type="Gene3D" id="2.40.30.20">
    <property type="match status" value="1"/>
</dbReference>
<evidence type="ECO:0000256" key="1">
    <source>
        <dbReference type="ARBA" id="ARBA00004273"/>
    </source>
</evidence>
<dbReference type="InterPro" id="IPR023366">
    <property type="entry name" value="ATP_synth_asu-like_sf"/>
</dbReference>
<evidence type="ECO:0000256" key="12">
    <source>
        <dbReference type="ARBA" id="ARBA00023310"/>
    </source>
</evidence>
<accession>A0A7J0DE44</accession>
<evidence type="ECO:0000259" key="16">
    <source>
        <dbReference type="Pfam" id="PF02874"/>
    </source>
</evidence>
<feature type="domain" description="ATP synthase alpha subunit C-terminal" evidence="15">
    <location>
        <begin position="742"/>
        <end position="841"/>
    </location>
</feature>
<evidence type="ECO:0000256" key="2">
    <source>
        <dbReference type="ARBA" id="ARBA00008936"/>
    </source>
</evidence>
<dbReference type="GO" id="GO:0005524">
    <property type="term" value="F:ATP binding"/>
    <property type="evidence" value="ECO:0007669"/>
    <property type="project" value="UniProtKB-KW"/>
</dbReference>
<evidence type="ECO:0000256" key="3">
    <source>
        <dbReference type="ARBA" id="ARBA00011648"/>
    </source>
</evidence>
<evidence type="ECO:0000259" key="14">
    <source>
        <dbReference type="Pfam" id="PF00006"/>
    </source>
</evidence>
<dbReference type="EMBL" id="BJWL01000178">
    <property type="protein sequence ID" value="GFS33085.1"/>
    <property type="molecule type" value="Genomic_DNA"/>
</dbReference>
<dbReference type="InterPro" id="IPR005294">
    <property type="entry name" value="ATP_synth_F1_asu"/>
</dbReference>
<keyword evidence="8" id="KW-0067">ATP-binding</keyword>
<comment type="subcellular location">
    <subcellularLocation>
        <location evidence="1">Mitochondrion inner membrane</location>
    </subcellularLocation>
</comment>
<feature type="region of interest" description="Disordered" evidence="13">
    <location>
        <begin position="258"/>
        <end position="290"/>
    </location>
</feature>
<evidence type="ECO:0000313" key="17">
    <source>
        <dbReference type="EMBL" id="GFS33085.1"/>
    </source>
</evidence>
<keyword evidence="12" id="KW-0066">ATP synthesis</keyword>
<keyword evidence="5" id="KW-0813">Transport</keyword>
<dbReference type="InterPro" id="IPR027417">
    <property type="entry name" value="P-loop_NTPase"/>
</dbReference>
<evidence type="ECO:0000256" key="13">
    <source>
        <dbReference type="SAM" id="MobiDB-lite"/>
    </source>
</evidence>
<evidence type="ECO:0000313" key="18">
    <source>
        <dbReference type="Proteomes" id="UP000585474"/>
    </source>
</evidence>
<evidence type="ECO:0000256" key="4">
    <source>
        <dbReference type="ARBA" id="ARBA00016087"/>
    </source>
</evidence>
<dbReference type="InterPro" id="IPR000194">
    <property type="entry name" value="ATPase_F1/V1/A1_a/bsu_nucl-bd"/>
</dbReference>
<evidence type="ECO:0000259" key="15">
    <source>
        <dbReference type="Pfam" id="PF00306"/>
    </source>
</evidence>
<dbReference type="Pfam" id="PF00306">
    <property type="entry name" value="ATP-synt_ab_C"/>
    <property type="match status" value="1"/>
</dbReference>
<evidence type="ECO:0000256" key="8">
    <source>
        <dbReference type="ARBA" id="ARBA00022840"/>
    </source>
</evidence>
<name>A0A7J0DE44_9ERIC</name>
<dbReference type="OrthoDB" id="30023at2759"/>
<evidence type="ECO:0000256" key="7">
    <source>
        <dbReference type="ARBA" id="ARBA00022781"/>
    </source>
</evidence>
<dbReference type="Gene3D" id="3.40.50.12240">
    <property type="match status" value="1"/>
</dbReference>
<comment type="similarity">
    <text evidence="2">Belongs to the ATPase alpha/beta chains family.</text>
</comment>
<comment type="subunit">
    <text evidence="3">F-type ATPases have 2 components, CF(1) - the catalytic core - and CF(0) - the membrane proton channel. CF(1) has five subunits: alpha(3), beta(3), gamma(1), delta(1), epsilon(1). CF(0) has three main subunits: a, b and c.</text>
</comment>
<dbReference type="GO" id="GO:0046933">
    <property type="term" value="F:proton-transporting ATP synthase activity, rotational mechanism"/>
    <property type="evidence" value="ECO:0007669"/>
    <property type="project" value="InterPro"/>
</dbReference>
<dbReference type="FunFam" id="1.20.150.20:FF:000001">
    <property type="entry name" value="ATP synthase subunit alpha"/>
    <property type="match status" value="1"/>
</dbReference>
<dbReference type="PANTHER" id="PTHR48082">
    <property type="entry name" value="ATP SYNTHASE SUBUNIT ALPHA, MITOCHONDRIAL"/>
    <property type="match status" value="1"/>
</dbReference>
<keyword evidence="11" id="KW-0139">CF(1)</keyword>
<protein>
    <recommendedName>
        <fullName evidence="4">ATP synthase subunit alpha, mitochondrial</fullName>
    </recommendedName>
</protein>
<dbReference type="InterPro" id="IPR038376">
    <property type="entry name" value="ATP_synth_asu_C_sf"/>
</dbReference>
<evidence type="ECO:0000256" key="5">
    <source>
        <dbReference type="ARBA" id="ARBA00022448"/>
    </source>
</evidence>
<comment type="caution">
    <text evidence="17">The sequence shown here is derived from an EMBL/GenBank/DDBJ whole genome shotgun (WGS) entry which is preliminary data.</text>
</comment>
<sequence>MEGDSFFFAVDILNSTEGNPNPLGRKDHCLVVFPRELAGSSQNPGLDQPSFSQEWSAPAESASTSASKLHNEIGVRYSFAHIIKDDSPTDLKKWALNPPRPGALSGSGRSPGCLCTRRQAVPAPVSASRSRREIRNGNPWVHPSVVEVLDLEMTVSCKIYFSSSFPKSKIKKVVSRVGSAAQLKAMKQVCGSSKTENGFPHLKDLIYKAQPRIEMDFDLSRGTKNFDFFPFFIPFCLLLANNQVALAMAPELDLDFTLGPPQAPADPASNIAGPSGAQQADSPAEVPQAGIAPDAPWAELEQPLMPDHERRVELEKRLYANFFGNANAFSPHLINLQLAVEKKMELALRQVGFTNESIMDNRHKIRGPLFYPTGEPLKQRALNHYLVEIRRDVFQSTPWKRISKAISDVELFLSRRAAELTTLLESRITNFYTHFQVDEIGRVVSVGDGIARVYGLNEIQAGEMVEFASGVKGIALNLENENVGIVVFGSDTYIKEGDLVKRTGSIVDVPAGKAMLGRVVDGLGVPIDGRGSLSDHERRRVEVKAPGIIERKSVHEPMQTGLKAVDSLVPIGRGQRELIIGDRQTGKTAIAIDTILNQKQMNSRSTSESETLYCVYVAIGQKRSTVAQLVQILSEANALEYSILVAATASDPAPLQFLAPYSGKQAVAYRQMSLLLRRPPGREAFPGDVFYLHSRLLERAAKRSDQTGAGSLTALPSSFIAELDQLLTSAYLSVSRVGSAAQLKAMKQVCGSSKLELAQYREVAALAQFGSDLDAATQALLNRGARLTEVSKQPQYAPLPIEKEIIVIYAAVNGFCDRMPLDKISQYERAIPSSVKPELLQSLLEKGEEQVIQGKLFPYRSVILRFGAVGNDSVASDGAAFTPAKRSIGPGQYADCWEYSAYSFAKEFVYGAPARCDPAAASAVTGDSAKDKIGQPGRPRFMPRSCLLIKPSL</sequence>
<dbReference type="CDD" id="cd18113">
    <property type="entry name" value="ATP-synt_F1_alpha_C"/>
    <property type="match status" value="1"/>
</dbReference>
<dbReference type="Proteomes" id="UP000585474">
    <property type="component" value="Unassembled WGS sequence"/>
</dbReference>
<dbReference type="Pfam" id="PF02874">
    <property type="entry name" value="ATP-synt_ab_N"/>
    <property type="match status" value="1"/>
</dbReference>
<dbReference type="Gene3D" id="1.20.150.20">
    <property type="entry name" value="ATP synthase alpha/beta chain, C-terminal domain"/>
    <property type="match status" value="1"/>
</dbReference>
<feature type="domain" description="ATPase F1/V1/A1 complex alpha/beta subunit N-terminal" evidence="16">
    <location>
        <begin position="437"/>
        <end position="504"/>
    </location>
</feature>
<dbReference type="HAMAP" id="MF_01346">
    <property type="entry name" value="ATP_synth_alpha_bact"/>
    <property type="match status" value="1"/>
</dbReference>
<dbReference type="GO" id="GO:0045259">
    <property type="term" value="C:proton-transporting ATP synthase complex"/>
    <property type="evidence" value="ECO:0007669"/>
    <property type="project" value="UniProtKB-KW"/>
</dbReference>
<dbReference type="GO" id="GO:0005743">
    <property type="term" value="C:mitochondrial inner membrane"/>
    <property type="evidence" value="ECO:0007669"/>
    <property type="project" value="UniProtKB-SubCell"/>
</dbReference>
<dbReference type="InterPro" id="IPR000793">
    <property type="entry name" value="ATP_synth_asu_C"/>
</dbReference>
<dbReference type="Pfam" id="PF00006">
    <property type="entry name" value="ATP-synt_ab"/>
    <property type="match status" value="2"/>
</dbReference>
<dbReference type="FunFam" id="3.40.50.300:FF:004039">
    <property type="entry name" value="ATP synthase subunit alpha, mitochondrial"/>
    <property type="match status" value="1"/>
</dbReference>
<gene>
    <name evidence="17" type="ORF">Acr_00g0026280</name>
</gene>
<dbReference type="SUPFAM" id="SSF50615">
    <property type="entry name" value="N-terminal domain of alpha and beta subunits of F1 ATP synthase"/>
    <property type="match status" value="1"/>
</dbReference>
<keyword evidence="18" id="KW-1185">Reference proteome</keyword>
<dbReference type="SUPFAM" id="SSF47917">
    <property type="entry name" value="C-terminal domain of alpha and beta subunits of F1 ATP synthase"/>
    <property type="match status" value="1"/>
</dbReference>
<feature type="domain" description="ATPase F1/V1/A1 complex alpha/beta subunit nucleotide-binding" evidence="14">
    <location>
        <begin position="664"/>
        <end position="717"/>
    </location>
</feature>
<keyword evidence="7" id="KW-0375">Hydrogen ion transport</keyword>
<reference evidence="18" key="1">
    <citation type="submission" date="2019-07" db="EMBL/GenBank/DDBJ databases">
        <title>De Novo Assembly of kiwifruit Actinidia rufa.</title>
        <authorList>
            <person name="Sugita-Konishi S."/>
            <person name="Sato K."/>
            <person name="Mori E."/>
            <person name="Abe Y."/>
            <person name="Kisaki G."/>
            <person name="Hamano K."/>
            <person name="Suezawa K."/>
            <person name="Otani M."/>
            <person name="Fukuda T."/>
            <person name="Manabe T."/>
            <person name="Gomi K."/>
            <person name="Tabuchi M."/>
            <person name="Akimitsu K."/>
            <person name="Kataoka I."/>
        </authorList>
    </citation>
    <scope>NUCLEOTIDE SEQUENCE [LARGE SCALE GENOMIC DNA]</scope>
    <source>
        <strain evidence="18">cv. Fuchu</strain>
    </source>
</reference>